<name>A0A4Y7KRW9_PAPSO</name>
<evidence type="ECO:0000313" key="2">
    <source>
        <dbReference type="Proteomes" id="UP000316621"/>
    </source>
</evidence>
<gene>
    <name evidence="1" type="ORF">C5167_050197</name>
</gene>
<evidence type="ECO:0000313" key="1">
    <source>
        <dbReference type="EMBL" id="RZC74719.1"/>
    </source>
</evidence>
<keyword evidence="2" id="KW-1185">Reference proteome</keyword>
<organism evidence="1 2">
    <name type="scientific">Papaver somniferum</name>
    <name type="common">Opium poppy</name>
    <dbReference type="NCBI Taxonomy" id="3469"/>
    <lineage>
        <taxon>Eukaryota</taxon>
        <taxon>Viridiplantae</taxon>
        <taxon>Streptophyta</taxon>
        <taxon>Embryophyta</taxon>
        <taxon>Tracheophyta</taxon>
        <taxon>Spermatophyta</taxon>
        <taxon>Magnoliopsida</taxon>
        <taxon>Ranunculales</taxon>
        <taxon>Papaveraceae</taxon>
        <taxon>Papaveroideae</taxon>
        <taxon>Papaver</taxon>
    </lineage>
</organism>
<accession>A0A4Y7KRW9</accession>
<dbReference type="Proteomes" id="UP000316621">
    <property type="component" value="Chromosome 8"/>
</dbReference>
<reference evidence="1 2" key="1">
    <citation type="journal article" date="2018" name="Science">
        <title>The opium poppy genome and morphinan production.</title>
        <authorList>
            <person name="Guo L."/>
            <person name="Winzer T."/>
            <person name="Yang X."/>
            <person name="Li Y."/>
            <person name="Ning Z."/>
            <person name="He Z."/>
            <person name="Teodor R."/>
            <person name="Lu Y."/>
            <person name="Bowser T.A."/>
            <person name="Graham I.A."/>
            <person name="Ye K."/>
        </authorList>
    </citation>
    <scope>NUCLEOTIDE SEQUENCE [LARGE SCALE GENOMIC DNA]</scope>
    <source>
        <strain evidence="2">cv. HN1</strain>
        <tissue evidence="1">Leaves</tissue>
    </source>
</reference>
<dbReference type="AlphaFoldDB" id="A0A4Y7KRW9"/>
<dbReference type="Gramene" id="RZC74719">
    <property type="protein sequence ID" value="RZC74719"/>
    <property type="gene ID" value="C5167_050197"/>
</dbReference>
<dbReference type="PANTHER" id="PTHR31365:SF4">
    <property type="entry name" value="OS05G0179800 PROTEIN"/>
    <property type="match status" value="1"/>
</dbReference>
<dbReference type="EMBL" id="CM010722">
    <property type="protein sequence ID" value="RZC74719.1"/>
    <property type="molecule type" value="Genomic_DNA"/>
</dbReference>
<protein>
    <submittedName>
        <fullName evidence="1">Uncharacterized protein</fullName>
    </submittedName>
</protein>
<dbReference type="PANTHER" id="PTHR31365">
    <property type="entry name" value="EXPRESSED PROTEIN"/>
    <property type="match status" value="1"/>
</dbReference>
<sequence length="149" mass="17233">MVLGRLNERNGLSTRWRLKQLLQWKLRWQPVVKMPQAPFPPKEEERQLSKKELKKKELAELDAVLAELGFDKKETDGQDESHGLTLMVFASVGWLKLVSYAHTNYDVQALSKSRDKYINSSVQDSQHLKGNLLYAVERVLKLPVLTLYV</sequence>
<proteinExistence type="predicted"/>